<comment type="caution">
    <text evidence="2">The sequence shown here is derived from an EMBL/GenBank/DDBJ whole genome shotgun (WGS) entry which is preliminary data.</text>
</comment>
<dbReference type="Proteomes" id="UP001596303">
    <property type="component" value="Unassembled WGS sequence"/>
</dbReference>
<protein>
    <submittedName>
        <fullName evidence="2">Uncharacterized protein</fullName>
    </submittedName>
</protein>
<keyword evidence="1" id="KW-0732">Signal</keyword>
<proteinExistence type="predicted"/>
<evidence type="ECO:0000313" key="3">
    <source>
        <dbReference type="Proteomes" id="UP001596303"/>
    </source>
</evidence>
<name>A0ABW1SDB1_9PROT</name>
<feature type="signal peptide" evidence="1">
    <location>
        <begin position="1"/>
        <end position="24"/>
    </location>
</feature>
<accession>A0ABW1SDB1</accession>
<evidence type="ECO:0000256" key="1">
    <source>
        <dbReference type="SAM" id="SignalP"/>
    </source>
</evidence>
<reference evidence="3" key="1">
    <citation type="journal article" date="2019" name="Int. J. Syst. Evol. Microbiol.">
        <title>The Global Catalogue of Microorganisms (GCM) 10K type strain sequencing project: providing services to taxonomists for standard genome sequencing and annotation.</title>
        <authorList>
            <consortium name="The Broad Institute Genomics Platform"/>
            <consortium name="The Broad Institute Genome Sequencing Center for Infectious Disease"/>
            <person name="Wu L."/>
            <person name="Ma J."/>
        </authorList>
    </citation>
    <scope>NUCLEOTIDE SEQUENCE [LARGE SCALE GENOMIC DNA]</scope>
    <source>
        <strain evidence="3">CGMCC-1.15741</strain>
    </source>
</reference>
<organism evidence="2 3">
    <name type="scientific">Ponticaulis profundi</name>
    <dbReference type="NCBI Taxonomy" id="2665222"/>
    <lineage>
        <taxon>Bacteria</taxon>
        <taxon>Pseudomonadati</taxon>
        <taxon>Pseudomonadota</taxon>
        <taxon>Alphaproteobacteria</taxon>
        <taxon>Hyphomonadales</taxon>
        <taxon>Hyphomonadaceae</taxon>
        <taxon>Ponticaulis</taxon>
    </lineage>
</organism>
<gene>
    <name evidence="2" type="ORF">ACFQDM_16080</name>
</gene>
<evidence type="ECO:0000313" key="2">
    <source>
        <dbReference type="EMBL" id="MFC6199600.1"/>
    </source>
</evidence>
<dbReference type="EMBL" id="JBHSSW010000066">
    <property type="protein sequence ID" value="MFC6199600.1"/>
    <property type="molecule type" value="Genomic_DNA"/>
</dbReference>
<dbReference type="RefSeq" id="WP_377380774.1">
    <property type="nucleotide sequence ID" value="NZ_JBHSSW010000066.1"/>
</dbReference>
<keyword evidence="3" id="KW-1185">Reference proteome</keyword>
<sequence>MRLFQIIFAAFIATAPLAALPAQAETPYLRNLDCKALVSDIDGKMRKLSMYLFNRPVVLAELMHHSEQAGDETFDYLNFSRENVLWLVRRVGRGSRPELYLELPNACDLLEERGISKSNITRFSMCYTGAERILLRLEMHPSKHYEPVPENLFEGTRYGEILKSAYPEYSGQLIGSIDKVLSDLYAETKFAFKLSIESSPSGETYVPVAGYYFERHIIIEDDAIIAHLNFIDRESGEVIVNFQNFFVPSTLEPICASELEHAYGGEFLFFDGHFELFISNILMLKTD</sequence>
<feature type="chain" id="PRO_5046872104" evidence="1">
    <location>
        <begin position="25"/>
        <end position="287"/>
    </location>
</feature>